<evidence type="ECO:0000313" key="3">
    <source>
        <dbReference type="Proteomes" id="UP000607653"/>
    </source>
</evidence>
<dbReference type="AlphaFoldDB" id="A0A822ZZ76"/>
<evidence type="ECO:0000313" key="2">
    <source>
        <dbReference type="EMBL" id="DAD48821.1"/>
    </source>
</evidence>
<feature type="chain" id="PRO_5032652400" description="Secreted protein" evidence="1">
    <location>
        <begin position="21"/>
        <end position="106"/>
    </location>
</feature>
<name>A0A822ZZ76_NELNU</name>
<dbReference type="Proteomes" id="UP000607653">
    <property type="component" value="Unassembled WGS sequence"/>
</dbReference>
<keyword evidence="1" id="KW-0732">Signal</keyword>
<proteinExistence type="predicted"/>
<accession>A0A822ZZ76</accession>
<evidence type="ECO:0008006" key="4">
    <source>
        <dbReference type="Google" id="ProtNLM"/>
    </source>
</evidence>
<dbReference type="EMBL" id="DUZY01000008">
    <property type="protein sequence ID" value="DAD48821.1"/>
    <property type="molecule type" value="Genomic_DNA"/>
</dbReference>
<keyword evidence="3" id="KW-1185">Reference proteome</keyword>
<gene>
    <name evidence="2" type="ORF">HUJ06_018758</name>
</gene>
<organism evidence="2 3">
    <name type="scientific">Nelumbo nucifera</name>
    <name type="common">Sacred lotus</name>
    <dbReference type="NCBI Taxonomy" id="4432"/>
    <lineage>
        <taxon>Eukaryota</taxon>
        <taxon>Viridiplantae</taxon>
        <taxon>Streptophyta</taxon>
        <taxon>Embryophyta</taxon>
        <taxon>Tracheophyta</taxon>
        <taxon>Spermatophyta</taxon>
        <taxon>Magnoliopsida</taxon>
        <taxon>Proteales</taxon>
        <taxon>Nelumbonaceae</taxon>
        <taxon>Nelumbo</taxon>
    </lineage>
</organism>
<comment type="caution">
    <text evidence="2">The sequence shown here is derived from an EMBL/GenBank/DDBJ whole genome shotgun (WGS) entry which is preliminary data.</text>
</comment>
<feature type="signal peptide" evidence="1">
    <location>
        <begin position="1"/>
        <end position="20"/>
    </location>
</feature>
<sequence length="106" mass="11956">MSAFMLVASYIFLSTKSCTALATFVSQQVQLELYFLGSTSCQQIDVWGLRTPFLVLEWIGMNAMLVSVKARSTRYLCSIRKWMVIMNTPNNSLTGTLRRKTAVCDT</sequence>
<protein>
    <recommendedName>
        <fullName evidence="4">Secreted protein</fullName>
    </recommendedName>
</protein>
<evidence type="ECO:0000256" key="1">
    <source>
        <dbReference type="SAM" id="SignalP"/>
    </source>
</evidence>
<reference evidence="2 3" key="1">
    <citation type="journal article" date="2020" name="Mol. Biol. Evol.">
        <title>Distinct Expression and Methylation Patterns for Genes with Different Fates following a Single Whole-Genome Duplication in Flowering Plants.</title>
        <authorList>
            <person name="Shi T."/>
            <person name="Rahmani R.S."/>
            <person name="Gugger P.F."/>
            <person name="Wang M."/>
            <person name="Li H."/>
            <person name="Zhang Y."/>
            <person name="Li Z."/>
            <person name="Wang Q."/>
            <person name="Van de Peer Y."/>
            <person name="Marchal K."/>
            <person name="Chen J."/>
        </authorList>
    </citation>
    <scope>NUCLEOTIDE SEQUENCE [LARGE SCALE GENOMIC DNA]</scope>
    <source>
        <tissue evidence="2">Leaf</tissue>
    </source>
</reference>